<protein>
    <submittedName>
        <fullName evidence="1">Uncharacterized protein</fullName>
    </submittedName>
</protein>
<evidence type="ECO:0000313" key="1">
    <source>
        <dbReference type="EMBL" id="EQB60247.1"/>
    </source>
</evidence>
<dbReference type="HOGENOM" id="CLU_1078052_0_0_1"/>
<accession>T0KXZ0</accession>
<dbReference type="EMBL" id="KE647313">
    <property type="protein sequence ID" value="EQB60247.1"/>
    <property type="molecule type" value="Genomic_DNA"/>
</dbReference>
<dbReference type="OrthoDB" id="2194086at2759"/>
<name>T0KXZ0_9MICR</name>
<dbReference type="AlphaFoldDB" id="T0KXZ0"/>
<reference evidence="1 2" key="1">
    <citation type="journal article" date="2013" name="BMC Genomics">
        <title>Genome sequencing and comparative genomics of honey bee microsporidia, Nosema apis reveal novel insights into host-parasite interactions.</title>
        <authorList>
            <person name="Chen Yp."/>
            <person name="Pettis J.S."/>
            <person name="Zhao Y."/>
            <person name="Liu X."/>
            <person name="Tallon L.J."/>
            <person name="Sadzewicz L.D."/>
            <person name="Li R."/>
            <person name="Zheng H."/>
            <person name="Huang S."/>
            <person name="Zhang X."/>
            <person name="Hamilton M.C."/>
            <person name="Pernal S.F."/>
            <person name="Melathopoulos A.P."/>
            <person name="Yan X."/>
            <person name="Evans J.D."/>
        </authorList>
    </citation>
    <scope>NUCLEOTIDE SEQUENCE [LARGE SCALE GENOMIC DNA]</scope>
    <source>
        <strain evidence="1 2">BRL 01</strain>
    </source>
</reference>
<evidence type="ECO:0000313" key="2">
    <source>
        <dbReference type="Proteomes" id="UP000053780"/>
    </source>
</evidence>
<proteinExistence type="predicted"/>
<gene>
    <name evidence="1" type="ORF">NAPIS_ORF02197</name>
</gene>
<organism evidence="1 2">
    <name type="scientific">Vairimorpha apis BRL 01</name>
    <dbReference type="NCBI Taxonomy" id="1037528"/>
    <lineage>
        <taxon>Eukaryota</taxon>
        <taxon>Fungi</taxon>
        <taxon>Fungi incertae sedis</taxon>
        <taxon>Microsporidia</taxon>
        <taxon>Nosematidae</taxon>
        <taxon>Vairimorpha</taxon>
    </lineage>
</organism>
<dbReference type="Proteomes" id="UP000053780">
    <property type="component" value="Unassembled WGS sequence"/>
</dbReference>
<dbReference type="VEuPathDB" id="MicrosporidiaDB:NAPIS_ORF02197"/>
<sequence length="258" mass="30477">MDGLKAIYKNQQVFLEIKHNMLLVKSIESIRKIDKNNILAMQTKQVENLYFLKLKLKDETIILEFSNFHSRDLCKALLTSTTSYKEISYDTSKFINSLSPPLLSIFSDMNCSISQFYNFLIQSNFYDCRNKYSSIDRLISEKLRGFKIDNNSSLVRINNYSLLMVNDETKSTVQQIITKEIEFEPIYCLEEESNEVDNDMEIEIEENVDTCSIDVKVLKKMIEISKKVFNKENVDFSEFEKYKDIKYLKRIHPYNFLK</sequence>
<keyword evidence="2" id="KW-1185">Reference proteome</keyword>